<evidence type="ECO:0000313" key="3">
    <source>
        <dbReference type="Proteomes" id="UP000683246"/>
    </source>
</evidence>
<dbReference type="EMBL" id="CP058649">
    <property type="protein sequence ID" value="QUI22863.1"/>
    <property type="molecule type" value="Genomic_DNA"/>
</dbReference>
<dbReference type="AlphaFoldDB" id="A0A8J8MKA0"/>
<accession>A0A8J8MKA0</accession>
<proteinExistence type="predicted"/>
<evidence type="ECO:0000313" key="2">
    <source>
        <dbReference type="EMBL" id="QUI22863.1"/>
    </source>
</evidence>
<gene>
    <name evidence="2" type="ORF">HZI73_11430</name>
</gene>
<protein>
    <submittedName>
        <fullName evidence="2">Uncharacterized protein</fullName>
    </submittedName>
</protein>
<reference evidence="2" key="1">
    <citation type="submission" date="2020-07" db="EMBL/GenBank/DDBJ databases">
        <title>Vallitalea pronyensis genome.</title>
        <authorList>
            <person name="Postec A."/>
        </authorList>
    </citation>
    <scope>NUCLEOTIDE SEQUENCE</scope>
    <source>
        <strain evidence="2">FatNI3</strain>
    </source>
</reference>
<dbReference type="Proteomes" id="UP000683246">
    <property type="component" value="Chromosome"/>
</dbReference>
<feature type="compositionally biased region" description="Polar residues" evidence="1">
    <location>
        <begin position="142"/>
        <end position="160"/>
    </location>
</feature>
<feature type="region of interest" description="Disordered" evidence="1">
    <location>
        <begin position="138"/>
        <end position="160"/>
    </location>
</feature>
<evidence type="ECO:0000256" key="1">
    <source>
        <dbReference type="SAM" id="MobiDB-lite"/>
    </source>
</evidence>
<keyword evidence="3" id="KW-1185">Reference proteome</keyword>
<organism evidence="2 3">
    <name type="scientific">Vallitalea pronyensis</name>
    <dbReference type="NCBI Taxonomy" id="1348613"/>
    <lineage>
        <taxon>Bacteria</taxon>
        <taxon>Bacillati</taxon>
        <taxon>Bacillota</taxon>
        <taxon>Clostridia</taxon>
        <taxon>Lachnospirales</taxon>
        <taxon>Vallitaleaceae</taxon>
        <taxon>Vallitalea</taxon>
    </lineage>
</organism>
<name>A0A8J8MKA0_9FIRM</name>
<dbReference type="RefSeq" id="WP_212698358.1">
    <property type="nucleotide sequence ID" value="NZ_CP058649.1"/>
</dbReference>
<dbReference type="KEGG" id="vpy:HZI73_11430"/>
<sequence length="177" mass="20074">MNNGSNFDIGNMNNMLNLVKLLSSAPGNPTPQTNPHIELDHLVSNQQMNMIKASLPYLDVNKQKNLAIIIKYLELKKTMTLYGQNNLHAISDIQKSNTSKRDMLYALRAYCPDKLKQQLDIILNMQGMLAALKNPAPMYQEPHQQGGSQSNQPHVSPQDDNLNREELIQQLKHLMQN</sequence>